<feature type="compositionally biased region" description="Basic and acidic residues" evidence="6">
    <location>
        <begin position="65"/>
        <end position="82"/>
    </location>
</feature>
<dbReference type="PROSITE" id="PS50090">
    <property type="entry name" value="MYB_LIKE"/>
    <property type="match status" value="2"/>
</dbReference>
<comment type="subcellular location">
    <subcellularLocation>
        <location evidence="1">Nucleus</location>
    </subcellularLocation>
</comment>
<dbReference type="InterPro" id="IPR001005">
    <property type="entry name" value="SANT/Myb"/>
</dbReference>
<feature type="domain" description="Myb-like" evidence="7">
    <location>
        <begin position="75"/>
        <end position="126"/>
    </location>
</feature>
<keyword evidence="5" id="KW-0539">Nucleus</keyword>
<proteinExistence type="predicted"/>
<gene>
    <name evidence="10" type="primary">25483753</name>
    <name evidence="9" type="ordered locus">MTR_1g057980</name>
</gene>
<feature type="region of interest" description="Disordered" evidence="6">
    <location>
        <begin position="57"/>
        <end position="82"/>
    </location>
</feature>
<dbReference type="Proteomes" id="UP000002051">
    <property type="component" value="Unassembled WGS sequence"/>
</dbReference>
<dbReference type="FunFam" id="1.10.10.60:FF:000010">
    <property type="entry name" value="Transcriptional activator Myb isoform A"/>
    <property type="match status" value="1"/>
</dbReference>
<dbReference type="SUPFAM" id="SSF46689">
    <property type="entry name" value="Homeodomain-like"/>
    <property type="match status" value="1"/>
</dbReference>
<dbReference type="EMBL" id="CM001217">
    <property type="protein sequence ID" value="KEH41948.1"/>
    <property type="molecule type" value="Genomic_DNA"/>
</dbReference>
<evidence type="ECO:0000256" key="3">
    <source>
        <dbReference type="ARBA" id="ARBA00023015"/>
    </source>
</evidence>
<dbReference type="InterPro" id="IPR050560">
    <property type="entry name" value="MYB_TF"/>
</dbReference>
<evidence type="ECO:0000259" key="7">
    <source>
        <dbReference type="PROSITE" id="PS50090"/>
    </source>
</evidence>
<name>A0A072VKK9_MEDTR</name>
<dbReference type="HOGENOM" id="CLU_049250_0_0_1"/>
<evidence type="ECO:0000313" key="11">
    <source>
        <dbReference type="Proteomes" id="UP000002051"/>
    </source>
</evidence>
<dbReference type="GO" id="GO:0005634">
    <property type="term" value="C:nucleus"/>
    <property type="evidence" value="ECO:0000318"/>
    <property type="project" value="GO_Central"/>
</dbReference>
<dbReference type="SMR" id="A0A072VKK9"/>
<evidence type="ECO:0000313" key="9">
    <source>
        <dbReference type="EMBL" id="KEH41948.1"/>
    </source>
</evidence>
<dbReference type="CDD" id="cd00167">
    <property type="entry name" value="SANT"/>
    <property type="match status" value="2"/>
</dbReference>
<evidence type="ECO:0000256" key="6">
    <source>
        <dbReference type="SAM" id="MobiDB-lite"/>
    </source>
</evidence>
<dbReference type="SMART" id="SM00717">
    <property type="entry name" value="SANT"/>
    <property type="match status" value="2"/>
</dbReference>
<dbReference type="Gene3D" id="1.10.10.60">
    <property type="entry name" value="Homeodomain-like"/>
    <property type="match status" value="2"/>
</dbReference>
<dbReference type="Pfam" id="PF00249">
    <property type="entry name" value="Myb_DNA-binding"/>
    <property type="match status" value="2"/>
</dbReference>
<dbReference type="GO" id="GO:0000981">
    <property type="term" value="F:DNA-binding transcription factor activity, RNA polymerase II-specific"/>
    <property type="evidence" value="ECO:0000318"/>
    <property type="project" value="GO_Central"/>
</dbReference>
<feature type="domain" description="Myb-like" evidence="7">
    <location>
        <begin position="127"/>
        <end position="177"/>
    </location>
</feature>
<dbReference type="InterPro" id="IPR009057">
    <property type="entry name" value="Homeodomain-like_sf"/>
</dbReference>
<evidence type="ECO:0000313" key="10">
    <source>
        <dbReference type="EnsemblPlants" id="KEH41948"/>
    </source>
</evidence>
<protein>
    <submittedName>
        <fullName evidence="9">Myb-related transcription factor, putative</fullName>
    </submittedName>
</protein>
<dbReference type="InterPro" id="IPR017930">
    <property type="entry name" value="Myb_dom"/>
</dbReference>
<dbReference type="PANTHER" id="PTHR45614">
    <property type="entry name" value="MYB PROTEIN-RELATED"/>
    <property type="match status" value="1"/>
</dbReference>
<dbReference type="GO" id="GO:0000978">
    <property type="term" value="F:RNA polymerase II cis-regulatory region sequence-specific DNA binding"/>
    <property type="evidence" value="ECO:0000318"/>
    <property type="project" value="GO_Central"/>
</dbReference>
<evidence type="ECO:0000256" key="5">
    <source>
        <dbReference type="ARBA" id="ARBA00023242"/>
    </source>
</evidence>
<evidence type="ECO:0000259" key="8">
    <source>
        <dbReference type="PROSITE" id="PS51294"/>
    </source>
</evidence>
<dbReference type="PROSITE" id="PS51294">
    <property type="entry name" value="HTH_MYB"/>
    <property type="match status" value="2"/>
</dbReference>
<keyword evidence="2" id="KW-0677">Repeat</keyword>
<keyword evidence="3" id="KW-0804">Transcription</keyword>
<keyword evidence="3" id="KW-0805">Transcription regulation</keyword>
<feature type="domain" description="HTH myb-type" evidence="8">
    <location>
        <begin position="131"/>
        <end position="181"/>
    </location>
</feature>
<keyword evidence="11" id="KW-1185">Reference proteome</keyword>
<organism evidence="9 11">
    <name type="scientific">Medicago truncatula</name>
    <name type="common">Barrel medic</name>
    <name type="synonym">Medicago tribuloides</name>
    <dbReference type="NCBI Taxonomy" id="3880"/>
    <lineage>
        <taxon>Eukaryota</taxon>
        <taxon>Viridiplantae</taxon>
        <taxon>Streptophyta</taxon>
        <taxon>Embryophyta</taxon>
        <taxon>Tracheophyta</taxon>
        <taxon>Spermatophyta</taxon>
        <taxon>Magnoliopsida</taxon>
        <taxon>eudicotyledons</taxon>
        <taxon>Gunneridae</taxon>
        <taxon>Pentapetalae</taxon>
        <taxon>rosids</taxon>
        <taxon>fabids</taxon>
        <taxon>Fabales</taxon>
        <taxon>Fabaceae</taxon>
        <taxon>Papilionoideae</taxon>
        <taxon>50 kb inversion clade</taxon>
        <taxon>NPAAA clade</taxon>
        <taxon>Hologalegina</taxon>
        <taxon>IRL clade</taxon>
        <taxon>Trifolieae</taxon>
        <taxon>Medicago</taxon>
    </lineage>
</organism>
<accession>A0A072VKK9</accession>
<keyword evidence="4" id="KW-0238">DNA-binding</keyword>
<dbReference type="EnsemblPlants" id="KEH41948">
    <property type="protein sequence ID" value="KEH41948"/>
    <property type="gene ID" value="MTR_1g057980"/>
</dbReference>
<dbReference type="AlphaFoldDB" id="A0A072VKK9"/>
<reference evidence="9 11" key="1">
    <citation type="journal article" date="2011" name="Nature">
        <title>The Medicago genome provides insight into the evolution of rhizobial symbioses.</title>
        <authorList>
            <person name="Young N.D."/>
            <person name="Debelle F."/>
            <person name="Oldroyd G.E."/>
            <person name="Geurts R."/>
            <person name="Cannon S.B."/>
            <person name="Udvardi M.K."/>
            <person name="Benedito V.A."/>
            <person name="Mayer K.F."/>
            <person name="Gouzy J."/>
            <person name="Schoof H."/>
            <person name="Van de Peer Y."/>
            <person name="Proost S."/>
            <person name="Cook D.R."/>
            <person name="Meyers B.C."/>
            <person name="Spannagl M."/>
            <person name="Cheung F."/>
            <person name="De Mita S."/>
            <person name="Krishnakumar V."/>
            <person name="Gundlach H."/>
            <person name="Zhou S."/>
            <person name="Mudge J."/>
            <person name="Bharti A.K."/>
            <person name="Murray J.D."/>
            <person name="Naoumkina M.A."/>
            <person name="Rosen B."/>
            <person name="Silverstein K.A."/>
            <person name="Tang H."/>
            <person name="Rombauts S."/>
            <person name="Zhao P.X."/>
            <person name="Zhou P."/>
            <person name="Barbe V."/>
            <person name="Bardou P."/>
            <person name="Bechner M."/>
            <person name="Bellec A."/>
            <person name="Berger A."/>
            <person name="Berges H."/>
            <person name="Bidwell S."/>
            <person name="Bisseling T."/>
            <person name="Choisne N."/>
            <person name="Couloux A."/>
            <person name="Denny R."/>
            <person name="Deshpande S."/>
            <person name="Dai X."/>
            <person name="Doyle J.J."/>
            <person name="Dudez A.M."/>
            <person name="Farmer A.D."/>
            <person name="Fouteau S."/>
            <person name="Franken C."/>
            <person name="Gibelin C."/>
            <person name="Gish J."/>
            <person name="Goldstein S."/>
            <person name="Gonzalez A.J."/>
            <person name="Green P.J."/>
            <person name="Hallab A."/>
            <person name="Hartog M."/>
            <person name="Hua A."/>
            <person name="Humphray S.J."/>
            <person name="Jeong D.H."/>
            <person name="Jing Y."/>
            <person name="Jocker A."/>
            <person name="Kenton S.M."/>
            <person name="Kim D.J."/>
            <person name="Klee K."/>
            <person name="Lai H."/>
            <person name="Lang C."/>
            <person name="Lin S."/>
            <person name="Macmil S.L."/>
            <person name="Magdelenat G."/>
            <person name="Matthews L."/>
            <person name="McCorrison J."/>
            <person name="Monaghan E.L."/>
            <person name="Mun J.H."/>
            <person name="Najar F.Z."/>
            <person name="Nicholson C."/>
            <person name="Noirot C."/>
            <person name="O'Bleness M."/>
            <person name="Paule C.R."/>
            <person name="Poulain J."/>
            <person name="Prion F."/>
            <person name="Qin B."/>
            <person name="Qu C."/>
            <person name="Retzel E.F."/>
            <person name="Riddle C."/>
            <person name="Sallet E."/>
            <person name="Samain S."/>
            <person name="Samson N."/>
            <person name="Sanders I."/>
            <person name="Saurat O."/>
            <person name="Scarpelli C."/>
            <person name="Schiex T."/>
            <person name="Segurens B."/>
            <person name="Severin A.J."/>
            <person name="Sherrier D.J."/>
            <person name="Shi R."/>
            <person name="Sims S."/>
            <person name="Singer S.R."/>
            <person name="Sinharoy S."/>
            <person name="Sterck L."/>
            <person name="Viollet A."/>
            <person name="Wang B.B."/>
            <person name="Wang K."/>
            <person name="Wang M."/>
            <person name="Wang X."/>
            <person name="Warfsmann J."/>
            <person name="Weissenbach J."/>
            <person name="White D.D."/>
            <person name="White J.D."/>
            <person name="Wiley G.B."/>
            <person name="Wincker P."/>
            <person name="Xing Y."/>
            <person name="Yang L."/>
            <person name="Yao Z."/>
            <person name="Ying F."/>
            <person name="Zhai J."/>
            <person name="Zhou L."/>
            <person name="Zuber A."/>
            <person name="Denarie J."/>
            <person name="Dixon R.A."/>
            <person name="May G.D."/>
            <person name="Schwartz D.C."/>
            <person name="Rogers J."/>
            <person name="Quetier F."/>
            <person name="Town C.D."/>
            <person name="Roe B.A."/>
        </authorList>
    </citation>
    <scope>NUCLEOTIDE SEQUENCE [LARGE SCALE GENOMIC DNA]</scope>
    <source>
        <strain evidence="9">A17</strain>
        <strain evidence="10 11">cv. Jemalong A17</strain>
    </source>
</reference>
<evidence type="ECO:0000256" key="1">
    <source>
        <dbReference type="ARBA" id="ARBA00004123"/>
    </source>
</evidence>
<reference evidence="9 11" key="2">
    <citation type="journal article" date="2014" name="BMC Genomics">
        <title>An improved genome release (version Mt4.0) for the model legume Medicago truncatula.</title>
        <authorList>
            <person name="Tang H."/>
            <person name="Krishnakumar V."/>
            <person name="Bidwell S."/>
            <person name="Rosen B."/>
            <person name="Chan A."/>
            <person name="Zhou S."/>
            <person name="Gentzbittel L."/>
            <person name="Childs K.L."/>
            <person name="Yandell M."/>
            <person name="Gundlach H."/>
            <person name="Mayer K.F."/>
            <person name="Schwartz D.C."/>
            <person name="Town C.D."/>
        </authorList>
    </citation>
    <scope>GENOME REANNOTATION</scope>
    <source>
        <strain evidence="9">A17</strain>
        <strain evidence="10 11">cv. Jemalong A17</strain>
    </source>
</reference>
<evidence type="ECO:0000256" key="4">
    <source>
        <dbReference type="ARBA" id="ARBA00023125"/>
    </source>
</evidence>
<dbReference type="GO" id="GO:0006355">
    <property type="term" value="P:regulation of DNA-templated transcription"/>
    <property type="evidence" value="ECO:0000318"/>
    <property type="project" value="GO_Central"/>
</dbReference>
<evidence type="ECO:0000256" key="2">
    <source>
        <dbReference type="ARBA" id="ARBA00022737"/>
    </source>
</evidence>
<dbReference type="PANTHER" id="PTHR45614:SF285">
    <property type="entry name" value="TRANSCRIPTION FACTOR MYB98"/>
    <property type="match status" value="1"/>
</dbReference>
<reference evidence="10" key="3">
    <citation type="submission" date="2015-04" db="UniProtKB">
        <authorList>
            <consortium name="EnsemblPlants"/>
        </authorList>
    </citation>
    <scope>IDENTIFICATION</scope>
    <source>
        <strain evidence="10">cv. Jemalong A17</strain>
    </source>
</reference>
<feature type="domain" description="HTH myb-type" evidence="8">
    <location>
        <begin position="75"/>
        <end position="130"/>
    </location>
</feature>
<sequence length="297" mass="34561">MEAMHDLLNTDRGILDLSKQNFFQYGETSQYRIISSIPPSLVYGNQLEDHDQDNILSDQKRQKKDHKDNEIQQKEPNIRKGQWTHDEDGILVKLLDYSGFNYWSQVAKFMNGRSGKQCRERWHNHLRPDIKKESWSEEEDKILIEAHKIVGNKFAEIAKRLPGRTENSIKNRWNSAKRSLNTTKMSNRRNSWKRTLLHKYITEITNSKDVQKVPKNSTNMMNIEYQTNFDNTNTNHGLSHVRHEISECGVNFEGLVTSMEELGGNVTMMLNGDDGSGTMSHEIGSYQMEFFPHVNDL</sequence>